<dbReference type="InterPro" id="IPR000160">
    <property type="entry name" value="GGDEF_dom"/>
</dbReference>
<evidence type="ECO:0000259" key="4">
    <source>
        <dbReference type="PROSITE" id="PS50887"/>
    </source>
</evidence>
<keyword evidence="1" id="KW-0472">Membrane</keyword>
<dbReference type="Pfam" id="PF00563">
    <property type="entry name" value="EAL"/>
    <property type="match status" value="1"/>
</dbReference>
<gene>
    <name evidence="5" type="ORF">KVH43_05475</name>
</gene>
<feature type="transmembrane region" description="Helical" evidence="1">
    <location>
        <begin position="6"/>
        <end position="24"/>
    </location>
</feature>
<evidence type="ECO:0000256" key="1">
    <source>
        <dbReference type="SAM" id="Phobius"/>
    </source>
</evidence>
<dbReference type="PROSITE" id="PS50885">
    <property type="entry name" value="HAMP"/>
    <property type="match status" value="1"/>
</dbReference>
<dbReference type="InterPro" id="IPR003660">
    <property type="entry name" value="HAMP_dom"/>
</dbReference>
<keyword evidence="1" id="KW-0812">Transmembrane</keyword>
<sequence>MKKNFIIYLILAMVFSNILLAIMIDNYVENKIDHILEDQKQDIINQSKEILFAFDTMLLTIDQELKEKTERDILAISKALEKKIKNQSNITNDEMKKLAQKFSVSEIYIIDKEGTVIYTSFPYDENFNLFKIGKAFERFLKSIYGQGKVKHQSITVSSNTGILNRYTYYSPKESDYIISISVDIKDYVKKYYPKKYYEFVFSRLFHSFIEDNKYLVGIDIYSHNKVNSWSLLHTGKKFDKAPSLINKLKNGEKIYIYKDGLYHSYHAFKFHDAGHDFTKKVYIELVYDFSALERNKSDVFAFAIGISFLIILITFFITSKFFDKCVIKKVNMINYGLKMIAEGQYDHRIEIDSKDEFSDIAKTINEMKENIRCREEELLKRREQIHYLAYYDSLTGLPNRVLFEEKLSIALEDAKLTQGKLALLYMDLDNFKKVNDTIGHTFGDLLLKNVGRLLKKYLGEKSTVTRLGGDEFVAVLPRVDDLQELVAIIENIIKSFQNPWILDDREFYITVSIGITLYPRDGKTPHILLKNADTAMYSAKNNGKNSYRFYTSDLNEKMLEKLEMENNLRHAVERNEFMVYYQPKVHMHTGRITGVEALIRWKHPTKGMIPPSRFIPIAEETKMIIPIGEWVLRNACRQIKSWEELGYPAMTVSVNLSVIQIQQPDFLEKIKSILKETGIKPSCLELEITENTIMKDFEFTNNILNALKKLGIRISLDDFGKGYSSLNYLKQLEIDVLKIDKAFVDDITENDHQQAIVKAVIDMAHSMNITVVAEGVETWEQFKFLKSLNCDKVQGYLFSKPLPVMEMEEMMREKKKIC</sequence>
<dbReference type="PANTHER" id="PTHR44757:SF2">
    <property type="entry name" value="BIOFILM ARCHITECTURE MAINTENANCE PROTEIN MBAA"/>
    <property type="match status" value="1"/>
</dbReference>
<dbReference type="SMART" id="SM00267">
    <property type="entry name" value="GGDEF"/>
    <property type="match status" value="1"/>
</dbReference>
<dbReference type="CDD" id="cd06225">
    <property type="entry name" value="HAMP"/>
    <property type="match status" value="1"/>
</dbReference>
<dbReference type="CDD" id="cd01948">
    <property type="entry name" value="EAL"/>
    <property type="match status" value="1"/>
</dbReference>
<dbReference type="SMART" id="SM00052">
    <property type="entry name" value="EAL"/>
    <property type="match status" value="1"/>
</dbReference>
<feature type="transmembrane region" description="Helical" evidence="1">
    <location>
        <begin position="299"/>
        <end position="322"/>
    </location>
</feature>
<evidence type="ECO:0000313" key="5">
    <source>
        <dbReference type="EMBL" id="QXM07152.1"/>
    </source>
</evidence>
<dbReference type="PROSITE" id="PS50887">
    <property type="entry name" value="GGDEF"/>
    <property type="match status" value="1"/>
</dbReference>
<accession>A0ABX8RDL0</accession>
<protein>
    <submittedName>
        <fullName evidence="5">EAL domain-containing protein</fullName>
    </submittedName>
</protein>
<organism evidence="5 6">
    <name type="scientific">Crassaminicella indica</name>
    <dbReference type="NCBI Taxonomy" id="2855394"/>
    <lineage>
        <taxon>Bacteria</taxon>
        <taxon>Bacillati</taxon>
        <taxon>Bacillota</taxon>
        <taxon>Clostridia</taxon>
        <taxon>Eubacteriales</taxon>
        <taxon>Clostridiaceae</taxon>
        <taxon>Crassaminicella</taxon>
    </lineage>
</organism>
<dbReference type="RefSeq" id="WP_218283838.1">
    <property type="nucleotide sequence ID" value="NZ_CP078093.1"/>
</dbReference>
<proteinExistence type="predicted"/>
<keyword evidence="1" id="KW-1133">Transmembrane helix</keyword>
<dbReference type="Pfam" id="PF00672">
    <property type="entry name" value="HAMP"/>
    <property type="match status" value="1"/>
</dbReference>
<dbReference type="Pfam" id="PF00990">
    <property type="entry name" value="GGDEF"/>
    <property type="match status" value="1"/>
</dbReference>
<evidence type="ECO:0000259" key="2">
    <source>
        <dbReference type="PROSITE" id="PS50883"/>
    </source>
</evidence>
<dbReference type="Proteomes" id="UP000886818">
    <property type="component" value="Chromosome"/>
</dbReference>
<dbReference type="PANTHER" id="PTHR44757">
    <property type="entry name" value="DIGUANYLATE CYCLASE DGCP"/>
    <property type="match status" value="1"/>
</dbReference>
<reference evidence="5" key="1">
    <citation type="submission" date="2021-07" db="EMBL/GenBank/DDBJ databases">
        <title>Complete genome sequence of Crassaminicella sp. 143-21, isolated from a deep-sea hydrothermal vent.</title>
        <authorList>
            <person name="Li X."/>
        </authorList>
    </citation>
    <scope>NUCLEOTIDE SEQUENCE</scope>
    <source>
        <strain evidence="5">143-21</strain>
    </source>
</reference>
<keyword evidence="6" id="KW-1185">Reference proteome</keyword>
<feature type="domain" description="EAL" evidence="2">
    <location>
        <begin position="561"/>
        <end position="815"/>
    </location>
</feature>
<dbReference type="NCBIfam" id="TIGR00254">
    <property type="entry name" value="GGDEF"/>
    <property type="match status" value="1"/>
</dbReference>
<evidence type="ECO:0000259" key="3">
    <source>
        <dbReference type="PROSITE" id="PS50885"/>
    </source>
</evidence>
<feature type="domain" description="GGDEF" evidence="4">
    <location>
        <begin position="419"/>
        <end position="552"/>
    </location>
</feature>
<name>A0ABX8RDL0_9CLOT</name>
<dbReference type="InterPro" id="IPR001633">
    <property type="entry name" value="EAL_dom"/>
</dbReference>
<dbReference type="EMBL" id="CP078093">
    <property type="protein sequence ID" value="QXM07152.1"/>
    <property type="molecule type" value="Genomic_DNA"/>
</dbReference>
<dbReference type="SMART" id="SM00304">
    <property type="entry name" value="HAMP"/>
    <property type="match status" value="1"/>
</dbReference>
<dbReference type="InterPro" id="IPR052155">
    <property type="entry name" value="Biofilm_reg_signaling"/>
</dbReference>
<evidence type="ECO:0000313" key="6">
    <source>
        <dbReference type="Proteomes" id="UP000886818"/>
    </source>
</evidence>
<dbReference type="PROSITE" id="PS50883">
    <property type="entry name" value="EAL"/>
    <property type="match status" value="1"/>
</dbReference>
<feature type="domain" description="HAMP" evidence="3">
    <location>
        <begin position="326"/>
        <end position="376"/>
    </location>
</feature>
<dbReference type="CDD" id="cd01949">
    <property type="entry name" value="GGDEF"/>
    <property type="match status" value="1"/>
</dbReference>